<sequence>MDPPPLPKKTKSYAKVKSPPPLPSKRHSYVIKGHNEVLRVQPIVHHNVKSYTVGGKTLFECDEKLFHNYEKAFEYCEIANKYEGSKFEKSHWHSRQSHSFRRNSLSRSKSDLTYRRKSILGSDDSLMGRKHSLTGSRNSLSELNRSSSRNSLSELNRSSSRNSLSELSRSSSRNSLSELNRSSSRNSLSELSRSSSRNSLSQSGNRLSLRRNSVYGSNNDIWVKRNSVYGSNNDIWVKRNSVYGSNKDVWIRRHSVSGSIGDLSSRKDSVFGSNNNLSSRKNSMSQSTGELSGRKNSISKSRESLNNIAIGNEISEDPYAKNMRKKPKSHEIWQKVWKYCSVQCFSENYYDVYKQKALLEMNMYRLKHRSNILKLNIKLAEFTQELAEQYVTTQNVDVNVYSNYGILYGKSIITSATTIIKDFYETNVKYNYILNKVSSKAAYSFTQLVWKSTKQVGIGVQDDGKYLYVVCIFSPKGNKKGEYKKNVHKWTN</sequence>
<feature type="domain" description="SCP" evidence="2">
    <location>
        <begin position="352"/>
        <end position="481"/>
    </location>
</feature>
<feature type="region of interest" description="Disordered" evidence="1">
    <location>
        <begin position="1"/>
        <end position="25"/>
    </location>
</feature>
<keyword evidence="3" id="KW-1185">Reference proteome</keyword>
<evidence type="ECO:0000313" key="4">
    <source>
        <dbReference type="WBParaSite" id="SPAL_0000342100.1"/>
    </source>
</evidence>
<dbReference type="Gene3D" id="3.40.33.10">
    <property type="entry name" value="CAP"/>
    <property type="match status" value="1"/>
</dbReference>
<dbReference type="InterPro" id="IPR001283">
    <property type="entry name" value="CRISP-related"/>
</dbReference>
<feature type="compositionally biased region" description="Low complexity" evidence="1">
    <location>
        <begin position="136"/>
        <end position="205"/>
    </location>
</feature>
<accession>A0A0N5BBL5</accession>
<feature type="region of interest" description="Disordered" evidence="1">
    <location>
        <begin position="271"/>
        <end position="300"/>
    </location>
</feature>
<dbReference type="InterPro" id="IPR014044">
    <property type="entry name" value="CAP_dom"/>
</dbReference>
<dbReference type="Proteomes" id="UP000046392">
    <property type="component" value="Unplaced"/>
</dbReference>
<evidence type="ECO:0000256" key="1">
    <source>
        <dbReference type="SAM" id="MobiDB-lite"/>
    </source>
</evidence>
<dbReference type="AlphaFoldDB" id="A0A0N5BBL5"/>
<protein>
    <submittedName>
        <fullName evidence="4">SCP domain-containing protein</fullName>
    </submittedName>
</protein>
<evidence type="ECO:0000259" key="2">
    <source>
        <dbReference type="SMART" id="SM00198"/>
    </source>
</evidence>
<name>A0A0N5BBL5_STREA</name>
<dbReference type="PANTHER" id="PTHR10334">
    <property type="entry name" value="CYSTEINE-RICH SECRETORY PROTEIN-RELATED"/>
    <property type="match status" value="1"/>
</dbReference>
<dbReference type="SUPFAM" id="SSF55797">
    <property type="entry name" value="PR-1-like"/>
    <property type="match status" value="1"/>
</dbReference>
<dbReference type="Pfam" id="PF00188">
    <property type="entry name" value="CAP"/>
    <property type="match status" value="1"/>
</dbReference>
<organism evidence="3 4">
    <name type="scientific">Strongyloides papillosus</name>
    <name type="common">Intestinal threadworm</name>
    <dbReference type="NCBI Taxonomy" id="174720"/>
    <lineage>
        <taxon>Eukaryota</taxon>
        <taxon>Metazoa</taxon>
        <taxon>Ecdysozoa</taxon>
        <taxon>Nematoda</taxon>
        <taxon>Chromadorea</taxon>
        <taxon>Rhabditida</taxon>
        <taxon>Tylenchina</taxon>
        <taxon>Panagrolaimomorpha</taxon>
        <taxon>Strongyloidoidea</taxon>
        <taxon>Strongyloididae</taxon>
        <taxon>Strongyloides</taxon>
    </lineage>
</organism>
<dbReference type="InterPro" id="IPR035940">
    <property type="entry name" value="CAP_sf"/>
</dbReference>
<reference evidence="4" key="1">
    <citation type="submission" date="2017-02" db="UniProtKB">
        <authorList>
            <consortium name="WormBaseParasite"/>
        </authorList>
    </citation>
    <scope>IDENTIFICATION</scope>
</reference>
<dbReference type="WBParaSite" id="SPAL_0000342100.1">
    <property type="protein sequence ID" value="SPAL_0000342100.1"/>
    <property type="gene ID" value="SPAL_0000342100"/>
</dbReference>
<dbReference type="SMART" id="SM00198">
    <property type="entry name" value="SCP"/>
    <property type="match status" value="1"/>
</dbReference>
<evidence type="ECO:0000313" key="3">
    <source>
        <dbReference type="Proteomes" id="UP000046392"/>
    </source>
</evidence>
<feature type="region of interest" description="Disordered" evidence="1">
    <location>
        <begin position="123"/>
        <end position="205"/>
    </location>
</feature>
<proteinExistence type="predicted"/>